<keyword evidence="3" id="KW-0833">Ubl conjugation pathway</keyword>
<feature type="compositionally biased region" description="Low complexity" evidence="5">
    <location>
        <begin position="255"/>
        <end position="272"/>
    </location>
</feature>
<feature type="compositionally biased region" description="Low complexity" evidence="5">
    <location>
        <begin position="220"/>
        <end position="229"/>
    </location>
</feature>
<reference evidence="7 8" key="1">
    <citation type="submission" date="2019-01" db="EMBL/GenBank/DDBJ databases">
        <title>Draft genome sequence of Psathyrella aberdarensis IHI B618.</title>
        <authorList>
            <person name="Buettner E."/>
            <person name="Kellner H."/>
        </authorList>
    </citation>
    <scope>NUCLEOTIDE SEQUENCE [LARGE SCALE GENOMIC DNA]</scope>
    <source>
        <strain evidence="7 8">IHI B618</strain>
    </source>
</reference>
<dbReference type="Pfam" id="PF12937">
    <property type="entry name" value="F-box-like"/>
    <property type="match status" value="1"/>
</dbReference>
<dbReference type="PANTHER" id="PTHR19872">
    <property type="entry name" value="UBIQUITIN LIGASE SPECIFICITY FACTOR/HREP PROTEIN"/>
    <property type="match status" value="1"/>
</dbReference>
<dbReference type="PROSITE" id="PS50082">
    <property type="entry name" value="WD_REPEATS_2"/>
    <property type="match status" value="7"/>
</dbReference>
<feature type="region of interest" description="Disordered" evidence="5">
    <location>
        <begin position="206"/>
        <end position="275"/>
    </location>
</feature>
<evidence type="ECO:0000259" key="6">
    <source>
        <dbReference type="PROSITE" id="PS50181"/>
    </source>
</evidence>
<feature type="domain" description="F-box" evidence="6">
    <location>
        <begin position="124"/>
        <end position="170"/>
    </location>
</feature>
<dbReference type="Gene3D" id="2.130.10.10">
    <property type="entry name" value="YVTN repeat-like/Quinoprotein amine dehydrogenase"/>
    <property type="match status" value="4"/>
</dbReference>
<dbReference type="PROSITE" id="PS50294">
    <property type="entry name" value="WD_REPEATS_REGION"/>
    <property type="match status" value="4"/>
</dbReference>
<evidence type="ECO:0000256" key="5">
    <source>
        <dbReference type="SAM" id="MobiDB-lite"/>
    </source>
</evidence>
<gene>
    <name evidence="7" type="ORF">EST38_g1646</name>
</gene>
<dbReference type="InterPro" id="IPR001680">
    <property type="entry name" value="WD40_rpt"/>
</dbReference>
<dbReference type="PRINTS" id="PR00320">
    <property type="entry name" value="GPROTEINBRPT"/>
</dbReference>
<protein>
    <recommendedName>
        <fullName evidence="6">F-box domain-containing protein</fullName>
    </recommendedName>
</protein>
<dbReference type="InterPro" id="IPR051075">
    <property type="entry name" value="SCF_subunit_WD-repeat"/>
</dbReference>
<feature type="repeat" description="WD" evidence="4">
    <location>
        <begin position="636"/>
        <end position="668"/>
    </location>
</feature>
<organism evidence="7 8">
    <name type="scientific">Candolleomyces aberdarensis</name>
    <dbReference type="NCBI Taxonomy" id="2316362"/>
    <lineage>
        <taxon>Eukaryota</taxon>
        <taxon>Fungi</taxon>
        <taxon>Dikarya</taxon>
        <taxon>Basidiomycota</taxon>
        <taxon>Agaricomycotina</taxon>
        <taxon>Agaricomycetes</taxon>
        <taxon>Agaricomycetidae</taxon>
        <taxon>Agaricales</taxon>
        <taxon>Agaricineae</taxon>
        <taxon>Psathyrellaceae</taxon>
        <taxon>Candolleomyces</taxon>
    </lineage>
</organism>
<accession>A0A4Q2DWI5</accession>
<dbReference type="PROSITE" id="PS00678">
    <property type="entry name" value="WD_REPEATS_1"/>
    <property type="match status" value="4"/>
</dbReference>
<dbReference type="AlphaFoldDB" id="A0A4Q2DWI5"/>
<dbReference type="InterPro" id="IPR019775">
    <property type="entry name" value="WD40_repeat_CS"/>
</dbReference>
<dbReference type="STRING" id="2316362.A0A4Q2DWI5"/>
<dbReference type="SMART" id="SM00320">
    <property type="entry name" value="WD40"/>
    <property type="match status" value="7"/>
</dbReference>
<evidence type="ECO:0000313" key="8">
    <source>
        <dbReference type="Proteomes" id="UP000290288"/>
    </source>
</evidence>
<dbReference type="SMART" id="SM00256">
    <property type="entry name" value="FBOX"/>
    <property type="match status" value="1"/>
</dbReference>
<dbReference type="SUPFAM" id="SSF81383">
    <property type="entry name" value="F-box domain"/>
    <property type="match status" value="1"/>
</dbReference>
<evidence type="ECO:0000256" key="2">
    <source>
        <dbReference type="ARBA" id="ARBA00022737"/>
    </source>
</evidence>
<feature type="repeat" description="WD" evidence="4">
    <location>
        <begin position="494"/>
        <end position="519"/>
    </location>
</feature>
<dbReference type="PANTHER" id="PTHR19872:SF9">
    <property type="entry name" value="UBIQUITIN-BINDING SDF UBIQUITIN LIGASE COMPLEX SUBUNIT"/>
    <property type="match status" value="1"/>
</dbReference>
<dbReference type="PROSITE" id="PS50181">
    <property type="entry name" value="FBOX"/>
    <property type="match status" value="1"/>
</dbReference>
<evidence type="ECO:0000313" key="7">
    <source>
        <dbReference type="EMBL" id="RXW24191.1"/>
    </source>
</evidence>
<feature type="repeat" description="WD" evidence="4">
    <location>
        <begin position="316"/>
        <end position="362"/>
    </location>
</feature>
<dbReference type="Pfam" id="PF00400">
    <property type="entry name" value="WD40"/>
    <property type="match status" value="7"/>
</dbReference>
<dbReference type="CDD" id="cd00200">
    <property type="entry name" value="WD40"/>
    <property type="match status" value="1"/>
</dbReference>
<feature type="repeat" description="WD" evidence="4">
    <location>
        <begin position="403"/>
        <end position="442"/>
    </location>
</feature>
<feature type="repeat" description="WD" evidence="4">
    <location>
        <begin position="596"/>
        <end position="635"/>
    </location>
</feature>
<feature type="repeat" description="WD" evidence="4">
    <location>
        <begin position="363"/>
        <end position="402"/>
    </location>
</feature>
<evidence type="ECO:0000256" key="3">
    <source>
        <dbReference type="ARBA" id="ARBA00022786"/>
    </source>
</evidence>
<keyword evidence="8" id="KW-1185">Reference proteome</keyword>
<dbReference type="InterPro" id="IPR020472">
    <property type="entry name" value="WD40_PAC1"/>
</dbReference>
<dbReference type="OrthoDB" id="5580488at2759"/>
<feature type="compositionally biased region" description="Pro residues" evidence="5">
    <location>
        <begin position="32"/>
        <end position="44"/>
    </location>
</feature>
<feature type="repeat" description="WD" evidence="4">
    <location>
        <begin position="573"/>
        <end position="595"/>
    </location>
</feature>
<keyword evidence="1 4" id="KW-0853">WD repeat</keyword>
<dbReference type="InterPro" id="IPR011047">
    <property type="entry name" value="Quinoprotein_ADH-like_sf"/>
</dbReference>
<feature type="region of interest" description="Disordered" evidence="5">
    <location>
        <begin position="14"/>
        <end position="45"/>
    </location>
</feature>
<dbReference type="EMBL" id="SDEE01000024">
    <property type="protein sequence ID" value="RXW24191.1"/>
    <property type="molecule type" value="Genomic_DNA"/>
</dbReference>
<dbReference type="Proteomes" id="UP000290288">
    <property type="component" value="Unassembled WGS sequence"/>
</dbReference>
<dbReference type="InterPro" id="IPR036047">
    <property type="entry name" value="F-box-like_dom_sf"/>
</dbReference>
<proteinExistence type="predicted"/>
<evidence type="ECO:0000256" key="1">
    <source>
        <dbReference type="ARBA" id="ARBA00022574"/>
    </source>
</evidence>
<dbReference type="Gene3D" id="1.20.1280.50">
    <property type="match status" value="1"/>
</dbReference>
<dbReference type="InterPro" id="IPR015943">
    <property type="entry name" value="WD40/YVTN_repeat-like_dom_sf"/>
</dbReference>
<name>A0A4Q2DWI5_9AGAR</name>
<evidence type="ECO:0000256" key="4">
    <source>
        <dbReference type="PROSITE-ProRule" id="PRU00221"/>
    </source>
</evidence>
<keyword evidence="2" id="KW-0677">Repeat</keyword>
<dbReference type="SUPFAM" id="SSF50998">
    <property type="entry name" value="Quinoprotein alcohol dehydrogenase-like"/>
    <property type="match status" value="1"/>
</dbReference>
<comment type="caution">
    <text evidence="7">The sequence shown here is derived from an EMBL/GenBank/DDBJ whole genome shotgun (WGS) entry which is preliminary data.</text>
</comment>
<dbReference type="InterPro" id="IPR001810">
    <property type="entry name" value="F-box_dom"/>
</dbReference>
<dbReference type="CDD" id="cd22147">
    <property type="entry name" value="F-box_SpPof1-like"/>
    <property type="match status" value="1"/>
</dbReference>
<sequence>MQAQKSSYVCDTLPAARLASDDSPMVYEEPVPEPQPPSRTPTPVAPRKLCVRHQRMADEGMNLKLQQSLDALPIEEREAVNAVWTNFSQSSHPRRALILQGLLTMCCFSQLSLLTEQLSHLIRIDPFAVLPREIAMAILGHLDATSLCRAAQVSGRWKSLADDDTLWRGICEQHIGQKCHKCGWGLPILEKKRICYRRPSASPNPPANLPLPSPCTRDPSSSSSSSTSSLKRNADDSSDLLSPPVKRQRSDDALPCSSSEPPSSSSSQSAPSNTLIAPILPEPTLQPLRRLWKDVYSERLTIERNWRRGRCTVRTLKGHTDGVMCLQFNETLSHPSFPVLITGSYDRTIRVWNLDSGEELHCLKGHTRAVRALQFDEVKLITGSMDNTLKVWDWRRGKCIRTLTGHTEGVVCLNFDSNVLASGSVDSTIKVWNLRTGGAFTLRGHTDWVNSVQLWDSNGSGTYADSSSLLDVSGSRSPPSTYSSAAAAPCIDPGKMLFSASDDGTIKLWDLTMRSCVRVFTGHVGQVQSMRLLVEEECDESDAMDTTADAPLEAAQASSSSSELVPKRKKPVLVSGSLDNTIRLWDIETATVTKTLFGHIEGVWGVACDKLRLVSASHDRTIKVWNREDGKCTATLVGHQAAVSCIALGEDKIISGSDDNDVKVWSFS</sequence>